<reference evidence="2 3" key="1">
    <citation type="submission" date="2014-10" db="EMBL/GenBank/DDBJ databases">
        <title>Genome sequence of Clostridium aceticum DSM 1496.</title>
        <authorList>
            <person name="Poehlein A."/>
            <person name="Schiel-Bengelsdorf B."/>
            <person name="Gottschalk G."/>
            <person name="Duerre P."/>
            <person name="Daniel R."/>
        </authorList>
    </citation>
    <scope>NUCLEOTIDE SEQUENCE [LARGE SCALE GENOMIC DNA]</scope>
    <source>
        <strain evidence="2 3">DSM 1496</strain>
    </source>
</reference>
<dbReference type="KEGG" id="cace:CACET_c23800"/>
<dbReference type="Proteomes" id="UP000035704">
    <property type="component" value="Chromosome"/>
</dbReference>
<gene>
    <name evidence="2" type="ORF">CACET_c23800</name>
</gene>
<protein>
    <submittedName>
        <fullName evidence="2">Uncharacterized protein</fullName>
    </submittedName>
</protein>
<keyword evidence="1" id="KW-0732">Signal</keyword>
<dbReference type="AlphaFoldDB" id="A0A0G3WAY0"/>
<sequence length="130" mass="15063">MIKKRNRIVKKICSFAMIGAIVTSMAIPSLAAPREISKTYSGSFTSDWQKTYEDTMYYTKLTYGYNTSWINEDYAWAQGSFMTKDYNHNAYVRNDNGAHYGNSVDYRFVSKIEVRHKGSTITYKNQFNAK</sequence>
<name>A0A0G3WAY0_9CLOT</name>
<proteinExistence type="predicted"/>
<feature type="signal peptide" evidence="1">
    <location>
        <begin position="1"/>
        <end position="31"/>
    </location>
</feature>
<dbReference type="RefSeq" id="WP_052661605.1">
    <property type="nucleotide sequence ID" value="NZ_CP009687.1"/>
</dbReference>
<keyword evidence="3" id="KW-1185">Reference proteome</keyword>
<dbReference type="OrthoDB" id="2058870at2"/>
<organism evidence="2 3">
    <name type="scientific">Clostridium aceticum</name>
    <dbReference type="NCBI Taxonomy" id="84022"/>
    <lineage>
        <taxon>Bacteria</taxon>
        <taxon>Bacillati</taxon>
        <taxon>Bacillota</taxon>
        <taxon>Clostridia</taxon>
        <taxon>Eubacteriales</taxon>
        <taxon>Clostridiaceae</taxon>
        <taxon>Clostridium</taxon>
    </lineage>
</organism>
<accession>A0A0G3WAY0</accession>
<dbReference type="EMBL" id="CP009687">
    <property type="protein sequence ID" value="AKL95826.1"/>
    <property type="molecule type" value="Genomic_DNA"/>
</dbReference>
<dbReference type="PATRIC" id="fig|84022.6.peg.2394"/>
<evidence type="ECO:0000313" key="3">
    <source>
        <dbReference type="Proteomes" id="UP000035704"/>
    </source>
</evidence>
<feature type="chain" id="PRO_5005185971" evidence="1">
    <location>
        <begin position="32"/>
        <end position="130"/>
    </location>
</feature>
<evidence type="ECO:0000256" key="1">
    <source>
        <dbReference type="SAM" id="SignalP"/>
    </source>
</evidence>
<dbReference type="STRING" id="84022.CACET_c23800"/>
<evidence type="ECO:0000313" key="2">
    <source>
        <dbReference type="EMBL" id="AKL95826.1"/>
    </source>
</evidence>